<proteinExistence type="predicted"/>
<keyword evidence="1" id="KW-0732">Signal</keyword>
<evidence type="ECO:0000256" key="1">
    <source>
        <dbReference type="SAM" id="SignalP"/>
    </source>
</evidence>
<dbReference type="PANTHER" id="PTHR47364:SF2">
    <property type="entry name" value="CYSTEINE PROTEINASE INHIBITOR 5"/>
    <property type="match status" value="1"/>
</dbReference>
<sequence>MHSKAAVVITTLVIIAALFIGQTSPLPTTKKALDTKTVNDVTTVISNNKAGALPTSNVIDNKGYIRVSLDDGHLRQLSAFATEEIRLRQKSPDLTLKGVSFALKQISPAESNNYKLTLVLANKGEKRSQFLLCNVDIVHDANLRQAKPDCVRANIVTGIQSIRPDGSFQEDADLAATVFAANEFNRQQGNTSSPLTLLHYVASDSHEMISGTEYKVHVQVMQSSPKDDQLLLCETNVLPRNPRVLHGTECGAQAGKKNSASYSAADVKDADVKETAEFAAIALQERQLAEASDGMMPVKIESVWKKPVRGIERRLRMTLSDDAEGAQPSLYCLAVVFEDRLSGQYELVTGPGNTVCSPTPPTV</sequence>
<protein>
    <submittedName>
        <fullName evidence="2">Uncharacterized protein</fullName>
    </submittedName>
</protein>
<organism evidence="2 3">
    <name type="scientific">Daphnia sinensis</name>
    <dbReference type="NCBI Taxonomy" id="1820382"/>
    <lineage>
        <taxon>Eukaryota</taxon>
        <taxon>Metazoa</taxon>
        <taxon>Ecdysozoa</taxon>
        <taxon>Arthropoda</taxon>
        <taxon>Crustacea</taxon>
        <taxon>Branchiopoda</taxon>
        <taxon>Diplostraca</taxon>
        <taxon>Cladocera</taxon>
        <taxon>Anomopoda</taxon>
        <taxon>Daphniidae</taxon>
        <taxon>Daphnia</taxon>
        <taxon>Daphnia similis group</taxon>
    </lineage>
</organism>
<reference evidence="2 3" key="1">
    <citation type="submission" date="2022-05" db="EMBL/GenBank/DDBJ databases">
        <title>A multi-omics perspective on studying reproductive biology in Daphnia sinensis.</title>
        <authorList>
            <person name="Jia J."/>
        </authorList>
    </citation>
    <scope>NUCLEOTIDE SEQUENCE [LARGE SCALE GENOMIC DNA]</scope>
    <source>
        <strain evidence="2 3">WSL</strain>
    </source>
</reference>
<name>A0AAD5PYH9_9CRUS</name>
<comment type="caution">
    <text evidence="2">The sequence shown here is derived from an EMBL/GenBank/DDBJ whole genome shotgun (WGS) entry which is preliminary data.</text>
</comment>
<feature type="signal peptide" evidence="1">
    <location>
        <begin position="1"/>
        <end position="25"/>
    </location>
</feature>
<evidence type="ECO:0000313" key="3">
    <source>
        <dbReference type="Proteomes" id="UP000820818"/>
    </source>
</evidence>
<accession>A0AAD5PYH9</accession>
<feature type="chain" id="PRO_5042026246" evidence="1">
    <location>
        <begin position="26"/>
        <end position="363"/>
    </location>
</feature>
<keyword evidence="3" id="KW-1185">Reference proteome</keyword>
<dbReference type="EMBL" id="WJBH02000003">
    <property type="protein sequence ID" value="KAI9561104.1"/>
    <property type="molecule type" value="Genomic_DNA"/>
</dbReference>
<gene>
    <name evidence="2" type="ORF">GHT06_012060</name>
</gene>
<dbReference type="PANTHER" id="PTHR47364">
    <property type="entry name" value="CYSTEINE PROTEINASE INHIBITOR 5"/>
    <property type="match status" value="1"/>
</dbReference>
<evidence type="ECO:0000313" key="2">
    <source>
        <dbReference type="EMBL" id="KAI9561104.1"/>
    </source>
</evidence>
<dbReference type="AlphaFoldDB" id="A0AAD5PYH9"/>
<dbReference type="Proteomes" id="UP000820818">
    <property type="component" value="Linkage Group LG3"/>
</dbReference>